<protein>
    <submittedName>
        <fullName evidence="1">Uncharacterized protein</fullName>
    </submittedName>
</protein>
<keyword evidence="2" id="KW-1185">Reference proteome</keyword>
<name>A0A0D3FG59_9ORYZ</name>
<sequence length="255" mass="27679">MDALGVAGVGEVRVGVHQERRAGPRVVVEDGADVREEVPAEGTRRGRIGRAEHAEVVRRGDGDLLVEAELGERAVQGLHRREKSARESGVVAREHLVADGERGDLGVRQEGHDVGPEPRIRATRVSEPGQAAGATPTWHPRRAPARARARARTEPLVASQRGASNWAAPSEEQRSGLHGCGLIWEEVIWSSYLLHLEAVELITRGAEVTVLRSSTLRATVDLLRTRRTLSKPDPQVSETTGQNHTGVCCYSHTAI</sequence>
<dbReference type="PaxDb" id="65489-OBART03G10400.1"/>
<accession>A0A0D3FG59</accession>
<proteinExistence type="predicted"/>
<dbReference type="Gramene" id="OBART03G10400.1">
    <property type="protein sequence ID" value="OBART03G10400.1"/>
    <property type="gene ID" value="OBART03G10400"/>
</dbReference>
<dbReference type="EnsemblPlants" id="OBART03G10400.1">
    <property type="protein sequence ID" value="OBART03G10400.1"/>
    <property type="gene ID" value="OBART03G10400"/>
</dbReference>
<dbReference type="HOGENOM" id="CLU_1091408_0_0_1"/>
<evidence type="ECO:0000313" key="2">
    <source>
        <dbReference type="Proteomes" id="UP000026960"/>
    </source>
</evidence>
<dbReference type="Proteomes" id="UP000026960">
    <property type="component" value="Chromosome 3"/>
</dbReference>
<reference evidence="1" key="1">
    <citation type="journal article" date="2009" name="Rice">
        <title>De Novo Next Generation Sequencing of Plant Genomes.</title>
        <authorList>
            <person name="Rounsley S."/>
            <person name="Marri P.R."/>
            <person name="Yu Y."/>
            <person name="He R."/>
            <person name="Sisneros N."/>
            <person name="Goicoechea J.L."/>
            <person name="Lee S.J."/>
            <person name="Angelova A."/>
            <person name="Kudrna D."/>
            <person name="Luo M."/>
            <person name="Affourtit J."/>
            <person name="Desany B."/>
            <person name="Knight J."/>
            <person name="Niazi F."/>
            <person name="Egholm M."/>
            <person name="Wing R.A."/>
        </authorList>
    </citation>
    <scope>NUCLEOTIDE SEQUENCE [LARGE SCALE GENOMIC DNA]</scope>
    <source>
        <strain evidence="1">cv. IRGC 105608</strain>
    </source>
</reference>
<reference evidence="1" key="2">
    <citation type="submission" date="2015-03" db="UniProtKB">
        <authorList>
            <consortium name="EnsemblPlants"/>
        </authorList>
    </citation>
    <scope>IDENTIFICATION</scope>
</reference>
<organism evidence="1">
    <name type="scientific">Oryza barthii</name>
    <dbReference type="NCBI Taxonomy" id="65489"/>
    <lineage>
        <taxon>Eukaryota</taxon>
        <taxon>Viridiplantae</taxon>
        <taxon>Streptophyta</taxon>
        <taxon>Embryophyta</taxon>
        <taxon>Tracheophyta</taxon>
        <taxon>Spermatophyta</taxon>
        <taxon>Magnoliopsida</taxon>
        <taxon>Liliopsida</taxon>
        <taxon>Poales</taxon>
        <taxon>Poaceae</taxon>
        <taxon>BOP clade</taxon>
        <taxon>Oryzoideae</taxon>
        <taxon>Oryzeae</taxon>
        <taxon>Oryzinae</taxon>
        <taxon>Oryza</taxon>
    </lineage>
</organism>
<dbReference type="AlphaFoldDB" id="A0A0D3FG59"/>
<evidence type="ECO:0000313" key="1">
    <source>
        <dbReference type="EnsemblPlants" id="OBART03G10400.1"/>
    </source>
</evidence>